<keyword evidence="2" id="KW-1185">Reference proteome</keyword>
<evidence type="ECO:0000313" key="2">
    <source>
        <dbReference type="Proteomes" id="UP000032430"/>
    </source>
</evidence>
<dbReference type="Proteomes" id="UP000032430">
    <property type="component" value="Chromosome I"/>
</dbReference>
<dbReference type="HOGENOM" id="CLU_2302366_0_0_6"/>
<gene>
    <name evidence="1" type="ORF">LFA_3088</name>
</gene>
<sequence length="100" mass="11441">MIHKVLNGISQSNKIAPLHFLIHTLSKNYLLLLPDIRLLLKPAVSMKQFTETTESQKRSSVVYDIHLSEISRDFPQYSDFQISALARRFCRVIGCPMALP</sequence>
<reference evidence="2" key="1">
    <citation type="submission" date="2014-09" db="EMBL/GenBank/DDBJ databases">
        <authorList>
            <person name="Gomez-Valero L."/>
        </authorList>
    </citation>
    <scope>NUCLEOTIDE SEQUENCE [LARGE SCALE GENOMIC DNA]</scope>
    <source>
        <strain evidence="2">ATCC700992</strain>
    </source>
</reference>
<dbReference type="AlphaFoldDB" id="A0A098G8Y8"/>
<proteinExistence type="predicted"/>
<protein>
    <submittedName>
        <fullName evidence="1">Uncharacterized protein</fullName>
    </submittedName>
</protein>
<evidence type="ECO:0000313" key="1">
    <source>
        <dbReference type="EMBL" id="CEG58431.1"/>
    </source>
</evidence>
<accession>A0A098G8Y8</accession>
<organism evidence="1 2">
    <name type="scientific">Legionella fallonii LLAP-10</name>
    <dbReference type="NCBI Taxonomy" id="1212491"/>
    <lineage>
        <taxon>Bacteria</taxon>
        <taxon>Pseudomonadati</taxon>
        <taxon>Pseudomonadota</taxon>
        <taxon>Gammaproteobacteria</taxon>
        <taxon>Legionellales</taxon>
        <taxon>Legionellaceae</taxon>
        <taxon>Legionella</taxon>
    </lineage>
</organism>
<dbReference type="EMBL" id="LN614827">
    <property type="protein sequence ID" value="CEG58431.1"/>
    <property type="molecule type" value="Genomic_DNA"/>
</dbReference>
<name>A0A098G8Y8_9GAMM</name>
<dbReference type="KEGG" id="lfa:LFA_3088"/>